<reference evidence="2" key="1">
    <citation type="journal article" date="2007" name="Science">
        <title>Draft genome of the filarial nematode parasite Brugia malayi.</title>
        <authorList>
            <person name="Ghedin E."/>
            <person name="Wang S."/>
            <person name="Spiro D."/>
            <person name="Caler E."/>
            <person name="Zhao Q."/>
            <person name="Crabtree J."/>
            <person name="Allen J.E."/>
            <person name="Delcher A.L."/>
            <person name="Guiliano D.B."/>
            <person name="Miranda-Saavedra D."/>
            <person name="Angiuoli S.V."/>
            <person name="Creasy T."/>
            <person name="Amedeo P."/>
            <person name="Haas B."/>
            <person name="El-Sayed N.M."/>
            <person name="Wortman J.R."/>
            <person name="Feldblyum T."/>
            <person name="Tallon L."/>
            <person name="Schatz M."/>
            <person name="Shumway M."/>
            <person name="Koo H."/>
            <person name="Salzberg S.L."/>
            <person name="Schobel S."/>
            <person name="Pertea M."/>
            <person name="Pop M."/>
            <person name="White O."/>
            <person name="Barton G.J."/>
            <person name="Carlow C.K."/>
            <person name="Crawford M.J."/>
            <person name="Daub J."/>
            <person name="Dimmic M.W."/>
            <person name="Estes C.F."/>
            <person name="Foster J.M."/>
            <person name="Ganatra M."/>
            <person name="Gregory W.F."/>
            <person name="Johnson N.M."/>
            <person name="Jin J."/>
            <person name="Komuniecki R."/>
            <person name="Korf I."/>
            <person name="Kumar S."/>
            <person name="Laney S."/>
            <person name="Li B.W."/>
            <person name="Li W."/>
            <person name="Lindblom T.H."/>
            <person name="Lustigman S."/>
            <person name="Ma D."/>
            <person name="Maina C.V."/>
            <person name="Martin D.M."/>
            <person name="McCarter J.P."/>
            <person name="McReynolds L."/>
            <person name="Mitreva M."/>
            <person name="Nutman T.B."/>
            <person name="Parkinson J."/>
            <person name="Peregrin-Alvarez J.M."/>
            <person name="Poole C."/>
            <person name="Ren Q."/>
            <person name="Saunders L."/>
            <person name="Sluder A.E."/>
            <person name="Smith K."/>
            <person name="Stanke M."/>
            <person name="Unnasch T.R."/>
            <person name="Ware J."/>
            <person name="Wei A.D."/>
            <person name="Weil G."/>
            <person name="Williams D.J."/>
            <person name="Zhang Y."/>
            <person name="Williams S.A."/>
            <person name="Fraser-Liggett C."/>
            <person name="Slatko B."/>
            <person name="Blaxter M.L."/>
            <person name="Scott A.L."/>
        </authorList>
    </citation>
    <scope>NUCLEOTIDE SEQUENCE</scope>
    <source>
        <strain evidence="2">FR3</strain>
    </source>
</reference>
<sequence length="86" mass="9247">MVVIAAAFAGDLGRSASGNDDISDELYPDIVSKVFFDCCDNSFKVIEISAIPAAPAIAEQEDDAEDDDDDEEEEEDLLALVVKFMG</sequence>
<gene>
    <name evidence="2" type="primary">Bm14248</name>
    <name evidence="2" type="ORF">BM_Bm14248</name>
</gene>
<protein>
    <submittedName>
        <fullName evidence="2">Bm14248</fullName>
    </submittedName>
</protein>
<dbReference type="EMBL" id="LN857004">
    <property type="protein sequence ID" value="CDQ03949.1"/>
    <property type="molecule type" value="Genomic_DNA"/>
</dbReference>
<organism evidence="2">
    <name type="scientific">Brugia malayi</name>
    <name type="common">Filarial nematode worm</name>
    <dbReference type="NCBI Taxonomy" id="6279"/>
    <lineage>
        <taxon>Eukaryota</taxon>
        <taxon>Metazoa</taxon>
        <taxon>Ecdysozoa</taxon>
        <taxon>Nematoda</taxon>
        <taxon>Chromadorea</taxon>
        <taxon>Rhabditida</taxon>
        <taxon>Spirurina</taxon>
        <taxon>Spiruromorpha</taxon>
        <taxon>Filarioidea</taxon>
        <taxon>Onchocercidae</taxon>
        <taxon>Brugia</taxon>
    </lineage>
</organism>
<accession>A0A1I9G6Z8</accession>
<proteinExistence type="predicted"/>
<evidence type="ECO:0000313" key="2">
    <source>
        <dbReference type="EMBL" id="CDQ03949.1"/>
    </source>
</evidence>
<feature type="compositionally biased region" description="Acidic residues" evidence="1">
    <location>
        <begin position="59"/>
        <end position="75"/>
    </location>
</feature>
<name>A0A1I9G6Z8_BRUMA</name>
<dbReference type="AlphaFoldDB" id="A0A1I9G6Z8"/>
<reference evidence="2" key="2">
    <citation type="submission" date="2012-12" db="EMBL/GenBank/DDBJ databases">
        <authorList>
            <consortium name="WormBase Consortium"/>
            <person name="Ghedin E."/>
            <person name="Paulini M."/>
        </authorList>
    </citation>
    <scope>NUCLEOTIDE SEQUENCE</scope>
    <source>
        <strain evidence="2">FR3</strain>
    </source>
</reference>
<evidence type="ECO:0000256" key="1">
    <source>
        <dbReference type="SAM" id="MobiDB-lite"/>
    </source>
</evidence>
<feature type="region of interest" description="Disordered" evidence="1">
    <location>
        <begin position="56"/>
        <end position="75"/>
    </location>
</feature>